<keyword evidence="3" id="KW-1185">Reference proteome</keyword>
<dbReference type="OrthoDB" id="6431331at2759"/>
<name>A0A2J6TJ44_9HELO</name>
<evidence type="ECO:0000256" key="1">
    <source>
        <dbReference type="SAM" id="MobiDB-lite"/>
    </source>
</evidence>
<dbReference type="EMBL" id="KZ613783">
    <property type="protein sequence ID" value="PMD63034.1"/>
    <property type="molecule type" value="Genomic_DNA"/>
</dbReference>
<evidence type="ECO:0000313" key="2">
    <source>
        <dbReference type="EMBL" id="PMD63034.1"/>
    </source>
</evidence>
<organism evidence="2 3">
    <name type="scientific">Hyaloscypha bicolor E</name>
    <dbReference type="NCBI Taxonomy" id="1095630"/>
    <lineage>
        <taxon>Eukaryota</taxon>
        <taxon>Fungi</taxon>
        <taxon>Dikarya</taxon>
        <taxon>Ascomycota</taxon>
        <taxon>Pezizomycotina</taxon>
        <taxon>Leotiomycetes</taxon>
        <taxon>Helotiales</taxon>
        <taxon>Hyaloscyphaceae</taxon>
        <taxon>Hyaloscypha</taxon>
        <taxon>Hyaloscypha bicolor</taxon>
    </lineage>
</organism>
<proteinExistence type="predicted"/>
<gene>
    <name evidence="2" type="ORF">K444DRAFT_718316</name>
</gene>
<dbReference type="InParanoid" id="A0A2J6TJ44"/>
<protein>
    <recommendedName>
        <fullName evidence="4">AB hydrolase-1 domain-containing protein</fullName>
    </recommendedName>
</protein>
<sequence>MKCVVFVHGTPWSSVVPQPIAEALFAKRTYQILVYDQPGYEQSQDFDPSSSTTTSTSTSTSEERFPGDTSVKFQVLALTDLLKHVQMDGQFDTIMLLDANTVLPWGDGFCKLVRAELQTFVNLPQNILKLSWAGAGERQRGFVRPIAQADEDMAEMLAGVLYERVRCEDRMGRKGRLKESVFIPEASHLVMLDQPGRFTIEVFDCLPRFGSPRSLLVS</sequence>
<dbReference type="SUPFAM" id="SSF53474">
    <property type="entry name" value="alpha/beta-Hydrolases"/>
    <property type="match status" value="1"/>
</dbReference>
<dbReference type="Gene3D" id="3.40.50.1820">
    <property type="entry name" value="alpha/beta hydrolase"/>
    <property type="match status" value="1"/>
</dbReference>
<feature type="region of interest" description="Disordered" evidence="1">
    <location>
        <begin position="41"/>
        <end position="65"/>
    </location>
</feature>
<dbReference type="AlphaFoldDB" id="A0A2J6TJ44"/>
<dbReference type="InterPro" id="IPR029058">
    <property type="entry name" value="AB_hydrolase_fold"/>
</dbReference>
<accession>A0A2J6TJ44</accession>
<evidence type="ECO:0008006" key="4">
    <source>
        <dbReference type="Google" id="ProtNLM"/>
    </source>
</evidence>
<dbReference type="RefSeq" id="XP_024739938.1">
    <property type="nucleotide sequence ID" value="XM_024888422.1"/>
</dbReference>
<evidence type="ECO:0000313" key="3">
    <source>
        <dbReference type="Proteomes" id="UP000235371"/>
    </source>
</evidence>
<dbReference type="GeneID" id="36596498"/>
<reference evidence="2 3" key="1">
    <citation type="submission" date="2016-04" db="EMBL/GenBank/DDBJ databases">
        <title>A degradative enzymes factory behind the ericoid mycorrhizal symbiosis.</title>
        <authorList>
            <consortium name="DOE Joint Genome Institute"/>
            <person name="Martino E."/>
            <person name="Morin E."/>
            <person name="Grelet G."/>
            <person name="Kuo A."/>
            <person name="Kohler A."/>
            <person name="Daghino S."/>
            <person name="Barry K."/>
            <person name="Choi C."/>
            <person name="Cichocki N."/>
            <person name="Clum A."/>
            <person name="Copeland A."/>
            <person name="Hainaut M."/>
            <person name="Haridas S."/>
            <person name="Labutti K."/>
            <person name="Lindquist E."/>
            <person name="Lipzen A."/>
            <person name="Khouja H.-R."/>
            <person name="Murat C."/>
            <person name="Ohm R."/>
            <person name="Olson A."/>
            <person name="Spatafora J."/>
            <person name="Veneault-Fourrey C."/>
            <person name="Henrissat B."/>
            <person name="Grigoriev I."/>
            <person name="Martin F."/>
            <person name="Perotto S."/>
        </authorList>
    </citation>
    <scope>NUCLEOTIDE SEQUENCE [LARGE SCALE GENOMIC DNA]</scope>
    <source>
        <strain evidence="2 3">E</strain>
    </source>
</reference>
<dbReference type="Proteomes" id="UP000235371">
    <property type="component" value="Unassembled WGS sequence"/>
</dbReference>
<feature type="compositionally biased region" description="Low complexity" evidence="1">
    <location>
        <begin position="49"/>
        <end position="60"/>
    </location>
</feature>